<dbReference type="InterPro" id="IPR023393">
    <property type="entry name" value="START-like_dom_sf"/>
</dbReference>
<dbReference type="EMBL" id="CAADRP010000890">
    <property type="protein sequence ID" value="VFU33187.1"/>
    <property type="molecule type" value="Genomic_DNA"/>
</dbReference>
<feature type="domain" description="Bet v I/Major latex protein" evidence="2">
    <location>
        <begin position="26"/>
        <end position="180"/>
    </location>
</feature>
<dbReference type="GO" id="GO:0006952">
    <property type="term" value="P:defense response"/>
    <property type="evidence" value="ECO:0007669"/>
    <property type="project" value="InterPro"/>
</dbReference>
<dbReference type="InterPro" id="IPR052006">
    <property type="entry name" value="MLP-like"/>
</dbReference>
<dbReference type="AlphaFoldDB" id="A0A6N2KX24"/>
<proteinExistence type="inferred from homology"/>
<evidence type="ECO:0000259" key="2">
    <source>
        <dbReference type="SMART" id="SM01037"/>
    </source>
</evidence>
<gene>
    <name evidence="3" type="ORF">SVIM_LOCUS150206</name>
</gene>
<evidence type="ECO:0000313" key="3">
    <source>
        <dbReference type="EMBL" id="VFU33187.1"/>
    </source>
</evidence>
<accession>A0A6N2KX24</accession>
<dbReference type="SUPFAM" id="SSF55961">
    <property type="entry name" value="Bet v1-like"/>
    <property type="match status" value="1"/>
</dbReference>
<dbReference type="PANTHER" id="PTHR31338:SF16">
    <property type="entry name" value="POLYKETIDE CYCLASE_DEHYDRASE AND LIPID TRANSPORT SUPERFAMILY PROTEIN"/>
    <property type="match status" value="1"/>
</dbReference>
<reference evidence="3" key="1">
    <citation type="submission" date="2019-03" db="EMBL/GenBank/DDBJ databases">
        <authorList>
            <person name="Mank J."/>
            <person name="Almeida P."/>
        </authorList>
    </citation>
    <scope>NUCLEOTIDE SEQUENCE</scope>
    <source>
        <strain evidence="3">78183</strain>
    </source>
</reference>
<protein>
    <recommendedName>
        <fullName evidence="2">Bet v I/Major latex protein domain-containing protein</fullName>
    </recommendedName>
</protein>
<evidence type="ECO:0000256" key="1">
    <source>
        <dbReference type="ARBA" id="ARBA00038242"/>
    </source>
</evidence>
<dbReference type="InterPro" id="IPR000916">
    <property type="entry name" value="Bet_v_I/MLP"/>
</dbReference>
<name>A0A6N2KX24_SALVM</name>
<dbReference type="SMART" id="SM01037">
    <property type="entry name" value="Bet_v_1"/>
    <property type="match status" value="1"/>
</dbReference>
<sequence>MSLLHAHVYETPAQAYAPVRVLSCAVARSTKVIETRIQCSTGSFYKFFKKQASLLPSVCGAIVQTVGLADGNRSWVNTVGSRKVIEILAADSCAADTAEKFKYVVDAVDDRAKKITYKVLEGSLLQTYDSFTVTLQVTSGSTAKWTVEYVKKDPCGEDPDFYLDLFRTINATVDVYLRSNDY</sequence>
<comment type="similarity">
    <text evidence="1">Belongs to the MLP family.</text>
</comment>
<dbReference type="PANTHER" id="PTHR31338">
    <property type="entry name" value="POLYKETIDE CYCLASE/DEHYDRASE AND LIPID TRANSPORT SUPERFAMILY PROTEIN"/>
    <property type="match status" value="1"/>
</dbReference>
<organism evidence="3">
    <name type="scientific">Salix viminalis</name>
    <name type="common">Common osier</name>
    <name type="synonym">Basket willow</name>
    <dbReference type="NCBI Taxonomy" id="40686"/>
    <lineage>
        <taxon>Eukaryota</taxon>
        <taxon>Viridiplantae</taxon>
        <taxon>Streptophyta</taxon>
        <taxon>Embryophyta</taxon>
        <taxon>Tracheophyta</taxon>
        <taxon>Spermatophyta</taxon>
        <taxon>Magnoliopsida</taxon>
        <taxon>eudicotyledons</taxon>
        <taxon>Gunneridae</taxon>
        <taxon>Pentapetalae</taxon>
        <taxon>rosids</taxon>
        <taxon>fabids</taxon>
        <taxon>Malpighiales</taxon>
        <taxon>Salicaceae</taxon>
        <taxon>Saliceae</taxon>
        <taxon>Salix</taxon>
    </lineage>
</organism>
<dbReference type="Gene3D" id="3.30.530.20">
    <property type="match status" value="1"/>
</dbReference>
<dbReference type="Pfam" id="PF00407">
    <property type="entry name" value="Bet_v_1"/>
    <property type="match status" value="1"/>
</dbReference>